<accession>A0A7E4VBS2</accession>
<name>A0A7E4VBS2_PANRE</name>
<protein>
    <submittedName>
        <fullName evidence="2">Secreted protein</fullName>
    </submittedName>
</protein>
<organism evidence="1 2">
    <name type="scientific">Panagrellus redivivus</name>
    <name type="common">Microworm</name>
    <dbReference type="NCBI Taxonomy" id="6233"/>
    <lineage>
        <taxon>Eukaryota</taxon>
        <taxon>Metazoa</taxon>
        <taxon>Ecdysozoa</taxon>
        <taxon>Nematoda</taxon>
        <taxon>Chromadorea</taxon>
        <taxon>Rhabditida</taxon>
        <taxon>Tylenchina</taxon>
        <taxon>Panagrolaimomorpha</taxon>
        <taxon>Panagrolaimoidea</taxon>
        <taxon>Panagrolaimidae</taxon>
        <taxon>Panagrellus</taxon>
    </lineage>
</organism>
<keyword evidence="1" id="KW-1185">Reference proteome</keyword>
<dbReference type="AlphaFoldDB" id="A0A7E4VBS2"/>
<evidence type="ECO:0000313" key="2">
    <source>
        <dbReference type="WBParaSite" id="Pan_g18393.t1"/>
    </source>
</evidence>
<reference evidence="2" key="2">
    <citation type="submission" date="2020-10" db="UniProtKB">
        <authorList>
            <consortium name="WormBaseParasite"/>
        </authorList>
    </citation>
    <scope>IDENTIFICATION</scope>
</reference>
<dbReference type="WBParaSite" id="Pan_g18393.t1">
    <property type="protein sequence ID" value="Pan_g18393.t1"/>
    <property type="gene ID" value="Pan_g18393"/>
</dbReference>
<proteinExistence type="predicted"/>
<reference evidence="1" key="1">
    <citation type="journal article" date="2013" name="Genetics">
        <title>The draft genome and transcriptome of Panagrellus redivivus are shaped by the harsh demands of a free-living lifestyle.</title>
        <authorList>
            <person name="Srinivasan J."/>
            <person name="Dillman A.R."/>
            <person name="Macchietto M.G."/>
            <person name="Heikkinen L."/>
            <person name="Lakso M."/>
            <person name="Fracchia K.M."/>
            <person name="Antoshechkin I."/>
            <person name="Mortazavi A."/>
            <person name="Wong G."/>
            <person name="Sternberg P.W."/>
        </authorList>
    </citation>
    <scope>NUCLEOTIDE SEQUENCE [LARGE SCALE GENOMIC DNA]</scope>
    <source>
        <strain evidence="1">MT8872</strain>
    </source>
</reference>
<evidence type="ECO:0000313" key="1">
    <source>
        <dbReference type="Proteomes" id="UP000492821"/>
    </source>
</evidence>
<dbReference type="Proteomes" id="UP000492821">
    <property type="component" value="Unassembled WGS sequence"/>
</dbReference>
<sequence>MRSCERRCASTHLRVSSSSAMKAVGGEPTKWRNVSTTVFLAFSSWLSSKVPYDFSHFSRCPSGFVLEAKAWTTYQSIGLEGKSPMSLKLEAAVQLLPFTIPAVRSAYGPFDQPCMVVSFMKKLVG</sequence>